<dbReference type="GO" id="GO:0010008">
    <property type="term" value="C:endosome membrane"/>
    <property type="evidence" value="ECO:0007669"/>
    <property type="project" value="TreeGrafter"/>
</dbReference>
<keyword evidence="2 3" id="KW-0067">ATP-binding</keyword>
<feature type="region of interest" description="Disordered" evidence="4">
    <location>
        <begin position="1197"/>
        <end position="1271"/>
    </location>
</feature>
<evidence type="ECO:0000256" key="2">
    <source>
        <dbReference type="ARBA" id="ARBA00022840"/>
    </source>
</evidence>
<dbReference type="PANTHER" id="PTHR45748:SF7">
    <property type="entry name" value="1-PHOSPHATIDYLINOSITOL 3-PHOSPHATE 5-KINASE-RELATED"/>
    <property type="match status" value="1"/>
</dbReference>
<dbReference type="OrthoDB" id="158357at2759"/>
<protein>
    <recommendedName>
        <fullName evidence="5">PIPK domain-containing protein</fullName>
    </recommendedName>
</protein>
<sequence length="1622" mass="179478">MASPAATTAAQKPLPAIPSRRNVRPLTTLTVDADAHLRRFLDHAIREDSYLSRLEDADSRRELWAGAIAGALTDLGDRVDRGGWLAGIRRAWRTRRARQVEQRKKDEKERAEKAEAEEKATKEGDAKDQDKSRRSRKQSKETDKGLPLPPTPPSASQEKLQDTDRRALALKQLQELASKPVLPRPKPSSKYLLLTLVPYGMRPLLPAEDMGFDLVPSNVGCIFSAEVFSLPSPASNTAADERHVLYGLEEWDVETSSPDADQLRLVGGTFCFKGVTAREEHEAVSRVLRLALFIHLSLILEQHLLADSRVRLEFPKPQLSPTIPSPASPGVHRQPTLPTVPKRGHRYRESLSTSPTVLWSFVSKKTENLLHRAANARPHINMVRHESLDLPTTVFEGQQFPRSSQETSPINRIRRFSFFGADGPPVLLPKDEEAPPEKPFSNALEQLQVFDGLLSTSPGVSLPVPSLLRVLADKEQQGFTRRLTGEERTGLSSLLIWEGKEPNGKGLKIVGGLNLFVRQQDFSTLYSEHVPTLVPLPDSRASSSSSMPSSQEPPVAEASDELTTSADPPAPQFATCGERRWSTFVFNDWSSSSYTSDKRLGEVIENLTLSADESCSRPGCTFKRGDHERRWIHNGFRVRAKVETLESEEDKSKAPDEEDIRMWLSCTSCGKKSAKQKISDGTYLLSFAKFLELLVYSPSVCTPYPAICQHTTPPPETLGLPASRLNIVRHFSHRSHMVTFSLSLTEDIYEVRLPRLQIVKSHGEKEDRRSIEAARKSTMDDEKKALRKEIMGWWQDVGEHMDRLEDVFGDADDTLNHKTLPRLPSTDDNDESIESTPKAKDVPLPPVPSSYPTTSVGSSSETNLAVPRPPLVRAKTSVSALRQSQQAQRESDLDCVQKLSTLRHTFQRTEQSLYAELLQTPTSSLNDVRRSFHSAARGAARRLAAWERKHQVSTVDGEPAAEKLCQSEPEWWGSGCHAVPGGNVVVRENDWGSIIAFTLSSVDYKKELASLSVSKPPNGSRPSHELVASTPPPQSSTSGSSFFASGGYKLFKSSAALQPDPDDEGVVWHEPEPHTATITRKEHPRDPTGILSLPSVLRHKPGDAPGLSPSRLTNLVLQARSASSSERTPPSAYAKPDVQLNMQPADGLVSGLPEAAQVVDKILHDVDAAGLESPTRSLSDSMNSNSSAFVESHVRRADAASLESKDSGSTIGPSESDAEKRPSVVPPPLPPKDARDSSTSLKSSSSSALDAKPSTPRSTSPKPGGSSFLSSTLTSGIASAMRLVLNPSETIKPAQSPKTHHALLNADSLPIDERPHIKYDWTIGKRLKFSCTVYYAKQFDGLRKRCSIEDVFLKSLERSANWAADGGKSKSNFWKTSDNRYIIKTLVNAWNVGDLQVLIELAPSYFRYMDSTATKPSALAKVLGFYTVEIRNLENGTSQAKADLLVMENLFYDQKITRTFDLKGIHGRKVKPSNNSSSISSPKTLFDGEWIEGQQRALILLRPYSKLVLQEAVRNDSDFLSRSSIMDYSLLLGLDEGRKQVVCGLVDMIGSYTFAKTLEYKVKQGLNPSGKEVTVMPPNEYQERFVNAMDSYFLACPDKWSRPWDETKTRLPTDVWDLRCPL</sequence>
<evidence type="ECO:0000313" key="6">
    <source>
        <dbReference type="EMBL" id="TFK51229.1"/>
    </source>
</evidence>
<accession>A0A5C3N0G6</accession>
<dbReference type="Proteomes" id="UP000305948">
    <property type="component" value="Unassembled WGS sequence"/>
</dbReference>
<dbReference type="GO" id="GO:0046854">
    <property type="term" value="P:phosphatidylinositol phosphate biosynthetic process"/>
    <property type="evidence" value="ECO:0007669"/>
    <property type="project" value="TreeGrafter"/>
</dbReference>
<evidence type="ECO:0000259" key="5">
    <source>
        <dbReference type="PROSITE" id="PS51455"/>
    </source>
</evidence>
<keyword evidence="1 3" id="KW-0547">Nucleotide-binding</keyword>
<dbReference type="Pfam" id="PF01504">
    <property type="entry name" value="PIP5K"/>
    <property type="match status" value="2"/>
</dbReference>
<keyword evidence="3" id="KW-0418">Kinase</keyword>
<name>A0A5C3N0G6_9AGAM</name>
<dbReference type="CDD" id="cd17300">
    <property type="entry name" value="PIPKc_PIKfyve"/>
    <property type="match status" value="1"/>
</dbReference>
<dbReference type="Gene3D" id="3.30.800.10">
    <property type="entry name" value="Phosphatidylinositol Phosphate Kinase II Beta"/>
    <property type="match status" value="1"/>
</dbReference>
<feature type="compositionally biased region" description="Low complexity" evidence="4">
    <location>
        <begin position="850"/>
        <end position="860"/>
    </location>
</feature>
<evidence type="ECO:0000256" key="4">
    <source>
        <dbReference type="SAM" id="MobiDB-lite"/>
    </source>
</evidence>
<keyword evidence="3" id="KW-0808">Transferase</keyword>
<feature type="compositionally biased region" description="Low complexity" evidence="4">
    <location>
        <begin position="537"/>
        <end position="554"/>
    </location>
</feature>
<dbReference type="PROSITE" id="PS51455">
    <property type="entry name" value="PIPK"/>
    <property type="match status" value="1"/>
</dbReference>
<dbReference type="GO" id="GO:0005524">
    <property type="term" value="F:ATP binding"/>
    <property type="evidence" value="ECO:0007669"/>
    <property type="project" value="UniProtKB-UniRule"/>
</dbReference>
<feature type="compositionally biased region" description="Low complexity" evidence="4">
    <location>
        <begin position="1237"/>
        <end position="1271"/>
    </location>
</feature>
<dbReference type="STRING" id="5364.A0A5C3N0G6"/>
<dbReference type="SMART" id="SM00330">
    <property type="entry name" value="PIPKc"/>
    <property type="match status" value="1"/>
</dbReference>
<feature type="region of interest" description="Disordered" evidence="4">
    <location>
        <begin position="537"/>
        <end position="574"/>
    </location>
</feature>
<dbReference type="InterPro" id="IPR002498">
    <property type="entry name" value="PInositol-4-P-4/5-kinase_core"/>
</dbReference>
<evidence type="ECO:0000313" key="7">
    <source>
        <dbReference type="Proteomes" id="UP000305948"/>
    </source>
</evidence>
<dbReference type="Gene3D" id="3.30.810.10">
    <property type="entry name" value="2-Layer Sandwich"/>
    <property type="match status" value="1"/>
</dbReference>
<feature type="region of interest" description="Disordered" evidence="4">
    <location>
        <begin position="321"/>
        <end position="347"/>
    </location>
</feature>
<reference evidence="6 7" key="1">
    <citation type="journal article" date="2019" name="Nat. Ecol. Evol.">
        <title>Megaphylogeny resolves global patterns of mushroom evolution.</title>
        <authorList>
            <person name="Varga T."/>
            <person name="Krizsan K."/>
            <person name="Foldi C."/>
            <person name="Dima B."/>
            <person name="Sanchez-Garcia M."/>
            <person name="Sanchez-Ramirez S."/>
            <person name="Szollosi G.J."/>
            <person name="Szarkandi J.G."/>
            <person name="Papp V."/>
            <person name="Albert L."/>
            <person name="Andreopoulos W."/>
            <person name="Angelini C."/>
            <person name="Antonin V."/>
            <person name="Barry K.W."/>
            <person name="Bougher N.L."/>
            <person name="Buchanan P."/>
            <person name="Buyck B."/>
            <person name="Bense V."/>
            <person name="Catcheside P."/>
            <person name="Chovatia M."/>
            <person name="Cooper J."/>
            <person name="Damon W."/>
            <person name="Desjardin D."/>
            <person name="Finy P."/>
            <person name="Geml J."/>
            <person name="Haridas S."/>
            <person name="Hughes K."/>
            <person name="Justo A."/>
            <person name="Karasinski D."/>
            <person name="Kautmanova I."/>
            <person name="Kiss B."/>
            <person name="Kocsube S."/>
            <person name="Kotiranta H."/>
            <person name="LaButti K.M."/>
            <person name="Lechner B.E."/>
            <person name="Liimatainen K."/>
            <person name="Lipzen A."/>
            <person name="Lukacs Z."/>
            <person name="Mihaltcheva S."/>
            <person name="Morgado L.N."/>
            <person name="Niskanen T."/>
            <person name="Noordeloos M.E."/>
            <person name="Ohm R.A."/>
            <person name="Ortiz-Santana B."/>
            <person name="Ovrebo C."/>
            <person name="Racz N."/>
            <person name="Riley R."/>
            <person name="Savchenko A."/>
            <person name="Shiryaev A."/>
            <person name="Soop K."/>
            <person name="Spirin V."/>
            <person name="Szebenyi C."/>
            <person name="Tomsovsky M."/>
            <person name="Tulloss R.E."/>
            <person name="Uehling J."/>
            <person name="Grigoriev I.V."/>
            <person name="Vagvolgyi C."/>
            <person name="Papp T."/>
            <person name="Martin F.M."/>
            <person name="Miettinen O."/>
            <person name="Hibbett D.S."/>
            <person name="Nagy L.G."/>
        </authorList>
    </citation>
    <scope>NUCLEOTIDE SEQUENCE [LARGE SCALE GENOMIC DNA]</scope>
    <source>
        <strain evidence="6 7">OMC1185</strain>
    </source>
</reference>
<dbReference type="InterPro" id="IPR027484">
    <property type="entry name" value="PInositol-4-P-5-kinase_N"/>
</dbReference>
<organism evidence="6 7">
    <name type="scientific">Heliocybe sulcata</name>
    <dbReference type="NCBI Taxonomy" id="5364"/>
    <lineage>
        <taxon>Eukaryota</taxon>
        <taxon>Fungi</taxon>
        <taxon>Dikarya</taxon>
        <taxon>Basidiomycota</taxon>
        <taxon>Agaricomycotina</taxon>
        <taxon>Agaricomycetes</taxon>
        <taxon>Gloeophyllales</taxon>
        <taxon>Gloeophyllaceae</taxon>
        <taxon>Heliocybe</taxon>
    </lineage>
</organism>
<evidence type="ECO:0000256" key="1">
    <source>
        <dbReference type="ARBA" id="ARBA00022741"/>
    </source>
</evidence>
<dbReference type="SUPFAM" id="SSF56104">
    <property type="entry name" value="SAICAR synthase-like"/>
    <property type="match status" value="1"/>
</dbReference>
<keyword evidence="7" id="KW-1185">Reference proteome</keyword>
<feature type="region of interest" description="Disordered" evidence="4">
    <location>
        <begin position="1013"/>
        <end position="1040"/>
    </location>
</feature>
<dbReference type="PANTHER" id="PTHR45748">
    <property type="entry name" value="1-PHOSPHATIDYLINOSITOL 3-PHOSPHATE 5-KINASE-RELATED"/>
    <property type="match status" value="1"/>
</dbReference>
<evidence type="ECO:0000256" key="3">
    <source>
        <dbReference type="PROSITE-ProRule" id="PRU00781"/>
    </source>
</evidence>
<dbReference type="EMBL" id="ML213511">
    <property type="protein sequence ID" value="TFK51229.1"/>
    <property type="molecule type" value="Genomic_DNA"/>
</dbReference>
<dbReference type="InterPro" id="IPR027483">
    <property type="entry name" value="PInositol-4-P-4/5-kinase_C_sf"/>
</dbReference>
<dbReference type="GO" id="GO:0000285">
    <property type="term" value="F:1-phosphatidylinositol-3-phosphate 5-kinase activity"/>
    <property type="evidence" value="ECO:0007669"/>
    <property type="project" value="InterPro"/>
</dbReference>
<gene>
    <name evidence="6" type="ORF">OE88DRAFT_1799856</name>
</gene>
<feature type="domain" description="PIPK" evidence="5">
    <location>
        <begin position="1265"/>
        <end position="1593"/>
    </location>
</feature>
<proteinExistence type="predicted"/>
<feature type="region of interest" description="Disordered" evidence="4">
    <location>
        <begin position="95"/>
        <end position="162"/>
    </location>
</feature>
<feature type="region of interest" description="Disordered" evidence="4">
    <location>
        <begin position="816"/>
        <end position="870"/>
    </location>
</feature>
<dbReference type="InterPro" id="IPR044769">
    <property type="entry name" value="PIKfyve_PIPKc"/>
</dbReference>
<feature type="compositionally biased region" description="Basic and acidic residues" evidence="4">
    <location>
        <begin position="98"/>
        <end position="144"/>
    </location>
</feature>
<feature type="compositionally biased region" description="Basic and acidic residues" evidence="4">
    <location>
        <begin position="1197"/>
        <end position="1206"/>
    </location>
</feature>